<sequence>MTKLTGFTEAELAAFEWSKRQKELEKFSKSDTHRRERSRKRHRSNSSDTNSGSSDHSGPSKSNDSHSISSERVRLSSYRTSDNTSSGGKITHRSRKDTNRPIISSSSSSSLSPGRRRIKAHSSRTAYKHSRKRHKSTRKRHRRPGRSRSRSYSRSSVGSRSSAGSSRSSGDLPRDPFNPLNLAHRHREYRSSRRRMHSSTDRTSSDKVASASVRHESKDEDRWKHDLYESDSERVSYEAQIKKNRLYSNCSGPYNKSEQDASKSTSKPANDSDSESDTSSRDKSSSRPKHKLITKRGWKSRAGGVYIPGDEDEDLYYDYRRSVSHERPDPSYTLD</sequence>
<name>A0A976M421_THEOR</name>
<protein>
    <submittedName>
        <fullName evidence="2">Uncharacterized protein</fullName>
    </submittedName>
</protein>
<evidence type="ECO:0000313" key="2">
    <source>
        <dbReference type="EMBL" id="UKJ87996.1"/>
    </source>
</evidence>
<evidence type="ECO:0000313" key="3">
    <source>
        <dbReference type="Proteomes" id="UP000244803"/>
    </source>
</evidence>
<feature type="compositionally biased region" description="Low complexity" evidence="1">
    <location>
        <begin position="152"/>
        <end position="170"/>
    </location>
</feature>
<dbReference type="AlphaFoldDB" id="A0A976M421"/>
<dbReference type="EMBL" id="CP056065">
    <property type="protein sequence ID" value="UKJ87996.1"/>
    <property type="molecule type" value="Genomic_DNA"/>
</dbReference>
<feature type="compositionally biased region" description="Basic residues" evidence="1">
    <location>
        <begin position="114"/>
        <end position="151"/>
    </location>
</feature>
<feature type="compositionally biased region" description="Basic and acidic residues" evidence="1">
    <location>
        <begin position="20"/>
        <end position="34"/>
    </location>
</feature>
<dbReference type="OrthoDB" id="366365at2759"/>
<dbReference type="Proteomes" id="UP000244803">
    <property type="component" value="Chromosome 1"/>
</dbReference>
<organism evidence="2 3">
    <name type="scientific">Theileria orientalis</name>
    <dbReference type="NCBI Taxonomy" id="68886"/>
    <lineage>
        <taxon>Eukaryota</taxon>
        <taxon>Sar</taxon>
        <taxon>Alveolata</taxon>
        <taxon>Apicomplexa</taxon>
        <taxon>Aconoidasida</taxon>
        <taxon>Piroplasmida</taxon>
        <taxon>Theileriidae</taxon>
        <taxon>Theileria</taxon>
    </lineage>
</organism>
<feature type="compositionally biased region" description="Basic and acidic residues" evidence="1">
    <location>
        <begin position="213"/>
        <end position="236"/>
    </location>
</feature>
<gene>
    <name evidence="2" type="ORF">MACJ_000438</name>
</gene>
<feature type="compositionally biased region" description="Basic residues" evidence="1">
    <location>
        <begin position="286"/>
        <end position="299"/>
    </location>
</feature>
<feature type="compositionally biased region" description="Basic residues" evidence="1">
    <location>
        <begin position="35"/>
        <end position="44"/>
    </location>
</feature>
<feature type="compositionally biased region" description="Polar residues" evidence="1">
    <location>
        <begin position="77"/>
        <end position="88"/>
    </location>
</feature>
<proteinExistence type="predicted"/>
<feature type="compositionally biased region" description="Polar residues" evidence="1">
    <location>
        <begin position="246"/>
        <end position="269"/>
    </location>
</feature>
<feature type="compositionally biased region" description="Basic residues" evidence="1">
    <location>
        <begin position="183"/>
        <end position="197"/>
    </location>
</feature>
<feature type="compositionally biased region" description="Low complexity" evidence="1">
    <location>
        <begin position="46"/>
        <end position="62"/>
    </location>
</feature>
<evidence type="ECO:0000256" key="1">
    <source>
        <dbReference type="SAM" id="MobiDB-lite"/>
    </source>
</evidence>
<feature type="region of interest" description="Disordered" evidence="1">
    <location>
        <begin position="20"/>
        <end position="314"/>
    </location>
</feature>
<accession>A0A976M421</accession>
<reference evidence="2" key="1">
    <citation type="submission" date="2022-07" db="EMBL/GenBank/DDBJ databases">
        <title>Evaluation of T. orientalis genome assembly methods using nanopore sequencing and analysis of variation between genomes.</title>
        <authorList>
            <person name="Yam J."/>
            <person name="Micallef M.L."/>
            <person name="Liu M."/>
            <person name="Djordjevic S.P."/>
            <person name="Bogema D.R."/>
            <person name="Jenkins C."/>
        </authorList>
    </citation>
    <scope>NUCLEOTIDE SEQUENCE</scope>
    <source>
        <strain evidence="2">Fish Creek</strain>
    </source>
</reference>